<evidence type="ECO:0000256" key="5">
    <source>
        <dbReference type="SAM" id="MobiDB-lite"/>
    </source>
</evidence>
<dbReference type="Pfam" id="PF07731">
    <property type="entry name" value="Cu-oxidase_2"/>
    <property type="match status" value="1"/>
</dbReference>
<dbReference type="Gene3D" id="2.60.40.420">
    <property type="entry name" value="Cupredoxins - blue copper proteins"/>
    <property type="match status" value="3"/>
</dbReference>
<dbReference type="InterPro" id="IPR035666">
    <property type="entry name" value="MCO_CuRO_3"/>
</dbReference>
<dbReference type="InterPro" id="IPR033138">
    <property type="entry name" value="Cu_oxidase_CS"/>
</dbReference>
<dbReference type="InterPro" id="IPR011706">
    <property type="entry name" value="Cu-oxidase_C"/>
</dbReference>
<dbReference type="InterPro" id="IPR008972">
    <property type="entry name" value="Cupredoxin"/>
</dbReference>
<feature type="chain" id="PRO_5046502764" description="L-ascorbate oxidase" evidence="6">
    <location>
        <begin position="17"/>
        <end position="668"/>
    </location>
</feature>
<dbReference type="CDD" id="cd13873">
    <property type="entry name" value="CuRO_2_AAO_like_2"/>
    <property type="match status" value="1"/>
</dbReference>
<dbReference type="RefSeq" id="XP_066632429.1">
    <property type="nucleotide sequence ID" value="XM_066776587.1"/>
</dbReference>
<dbReference type="PANTHER" id="PTHR11709">
    <property type="entry name" value="MULTI-COPPER OXIDASE"/>
    <property type="match status" value="1"/>
</dbReference>
<feature type="domain" description="Plastocyanin-like" evidence="7">
    <location>
        <begin position="165"/>
        <end position="321"/>
    </location>
</feature>
<feature type="domain" description="Plastocyanin-like" evidence="9">
    <location>
        <begin position="41"/>
        <end position="153"/>
    </location>
</feature>
<keyword evidence="6" id="KW-0732">Signal</keyword>
<keyword evidence="2" id="KW-0479">Metal-binding</keyword>
<dbReference type="GeneID" id="92009221"/>
<accession>A0ABR3CFK4</accession>
<evidence type="ECO:0000256" key="6">
    <source>
        <dbReference type="SAM" id="SignalP"/>
    </source>
</evidence>
<comment type="caution">
    <text evidence="10">The sequence shown here is derived from an EMBL/GenBank/DDBJ whole genome shotgun (WGS) entry which is preliminary data.</text>
</comment>
<keyword evidence="3" id="KW-0560">Oxidoreductase</keyword>
<dbReference type="InterPro" id="IPR011707">
    <property type="entry name" value="Cu-oxidase-like_N"/>
</dbReference>
<name>A0ABR3CFK4_9PEZI</name>
<evidence type="ECO:0000259" key="8">
    <source>
        <dbReference type="Pfam" id="PF07731"/>
    </source>
</evidence>
<evidence type="ECO:0000259" key="9">
    <source>
        <dbReference type="Pfam" id="PF07732"/>
    </source>
</evidence>
<evidence type="ECO:0000256" key="3">
    <source>
        <dbReference type="ARBA" id="ARBA00023002"/>
    </source>
</evidence>
<feature type="domain" description="Plastocyanin-like" evidence="8">
    <location>
        <begin position="490"/>
        <end position="619"/>
    </location>
</feature>
<organism evidence="10 11">
    <name type="scientific">Diplodia seriata</name>
    <dbReference type="NCBI Taxonomy" id="420778"/>
    <lineage>
        <taxon>Eukaryota</taxon>
        <taxon>Fungi</taxon>
        <taxon>Dikarya</taxon>
        <taxon>Ascomycota</taxon>
        <taxon>Pezizomycotina</taxon>
        <taxon>Dothideomycetes</taxon>
        <taxon>Dothideomycetes incertae sedis</taxon>
        <taxon>Botryosphaeriales</taxon>
        <taxon>Botryosphaeriaceae</taxon>
        <taxon>Diplodia</taxon>
    </lineage>
</organism>
<feature type="region of interest" description="Disordered" evidence="5">
    <location>
        <begin position="329"/>
        <end position="412"/>
    </location>
</feature>
<dbReference type="SUPFAM" id="SSF49503">
    <property type="entry name" value="Cupredoxins"/>
    <property type="match status" value="3"/>
</dbReference>
<dbReference type="CDD" id="cd13895">
    <property type="entry name" value="CuRO_3_AAO_like_2"/>
    <property type="match status" value="1"/>
</dbReference>
<feature type="signal peptide" evidence="6">
    <location>
        <begin position="1"/>
        <end position="16"/>
    </location>
</feature>
<sequence length="668" mass="72576">MLWSVVLSLLLAVATAASKEPSLQLHDDTFVPDAVLRVTAEVASVGCIERYSVIVNGTVPGPPLSFVSGSVVWIRVYNDMAHENLTIHWHGLTQAAAPFADGSPAASQWPIAPLKFFDYELNLGDVGPGTYFYHSHVGFQAVTAAGSLIVTHKAGDSPPYAYDESRTVMFTDLFNTTDAEIEAGLTADPFRWTGEVGGVLINGHGVSQYSATRGDDASCSLARIAVDPAKTYRLRFIGAVALSFITLSIEDHNVTVIEADGAYTQPLEVPFVQVGGGQRYSALLNTSSCADLPAGRTQFYIQLETRDRPSGLTTYAVLDYGDACDSSLSARSAPDGRRWNSHRANDHGGSGGINVGTNIGGNNNDRNNNNHDNNENNSNNNNKNSNTNTNNRNHPPISTKTPPQTPPLHLPPIVQGWLDDQLRPLHPRADFPTAAEVTRTVTLDIYQLTDGGRVRWAQNAISWTENVPRVPYLVALYTNNSQTLPSYGAAVASGTGRDARPGVEAFPARIGEVLEIVVQNTGGASGGVDVHPMHMHGAHYFYLGSGQGTYDRAANEKRLAGRTPVTRDTTMLYRYADKEEPGKDHSWVAWRVRVEQPGVWMLHCHTLQHMIMGMQTVWVFGNSSDILTLPLPMVEGYLAYGGSVYGDDDNPPSVVHFFDADDDDDDEK</sequence>
<dbReference type="Pfam" id="PF00394">
    <property type="entry name" value="Cu-oxidase"/>
    <property type="match status" value="1"/>
</dbReference>
<dbReference type="Proteomes" id="UP001430584">
    <property type="component" value="Unassembled WGS sequence"/>
</dbReference>
<proteinExistence type="inferred from homology"/>
<keyword evidence="11" id="KW-1185">Reference proteome</keyword>
<comment type="similarity">
    <text evidence="1">Belongs to the multicopper oxidase family.</text>
</comment>
<dbReference type="PROSITE" id="PS00079">
    <property type="entry name" value="MULTICOPPER_OXIDASE1"/>
    <property type="match status" value="1"/>
</dbReference>
<keyword evidence="4" id="KW-0186">Copper</keyword>
<evidence type="ECO:0000256" key="1">
    <source>
        <dbReference type="ARBA" id="ARBA00010609"/>
    </source>
</evidence>
<evidence type="ECO:0000313" key="10">
    <source>
        <dbReference type="EMBL" id="KAL0259400.1"/>
    </source>
</evidence>
<gene>
    <name evidence="10" type="ORF">SLS55_005136</name>
</gene>
<evidence type="ECO:0000256" key="2">
    <source>
        <dbReference type="ARBA" id="ARBA00022723"/>
    </source>
</evidence>
<dbReference type="InterPro" id="IPR045087">
    <property type="entry name" value="Cu-oxidase_fam"/>
</dbReference>
<feature type="compositionally biased region" description="Low complexity" evidence="5">
    <location>
        <begin position="355"/>
        <end position="367"/>
    </location>
</feature>
<dbReference type="Pfam" id="PF07732">
    <property type="entry name" value="Cu-oxidase_3"/>
    <property type="match status" value="1"/>
</dbReference>
<evidence type="ECO:0008006" key="12">
    <source>
        <dbReference type="Google" id="ProtNLM"/>
    </source>
</evidence>
<evidence type="ECO:0000256" key="4">
    <source>
        <dbReference type="ARBA" id="ARBA00023008"/>
    </source>
</evidence>
<dbReference type="EMBL" id="JAJVCZ030000005">
    <property type="protein sequence ID" value="KAL0259400.1"/>
    <property type="molecule type" value="Genomic_DNA"/>
</dbReference>
<dbReference type="InterPro" id="IPR001117">
    <property type="entry name" value="Cu-oxidase_2nd"/>
</dbReference>
<feature type="compositionally biased region" description="Low complexity" evidence="5">
    <location>
        <begin position="375"/>
        <end position="394"/>
    </location>
</feature>
<protein>
    <recommendedName>
        <fullName evidence="12">L-ascorbate oxidase</fullName>
    </recommendedName>
</protein>
<feature type="compositionally biased region" description="Basic and acidic residues" evidence="5">
    <location>
        <begin position="334"/>
        <end position="346"/>
    </location>
</feature>
<dbReference type="InterPro" id="IPR002355">
    <property type="entry name" value="Cu_oxidase_Cu_BS"/>
</dbReference>
<dbReference type="PANTHER" id="PTHR11709:SF394">
    <property type="entry name" value="FI03373P-RELATED"/>
    <property type="match status" value="1"/>
</dbReference>
<evidence type="ECO:0000313" key="11">
    <source>
        <dbReference type="Proteomes" id="UP001430584"/>
    </source>
</evidence>
<dbReference type="PROSITE" id="PS00080">
    <property type="entry name" value="MULTICOPPER_OXIDASE2"/>
    <property type="match status" value="1"/>
</dbReference>
<reference evidence="10 11" key="1">
    <citation type="submission" date="2024-02" db="EMBL/GenBank/DDBJ databases">
        <title>De novo assembly and annotation of 12 fungi associated with fruit tree decline syndrome in Ontario, Canada.</title>
        <authorList>
            <person name="Sulman M."/>
            <person name="Ellouze W."/>
            <person name="Ilyukhin E."/>
        </authorList>
    </citation>
    <scope>NUCLEOTIDE SEQUENCE [LARGE SCALE GENOMIC DNA]</scope>
    <source>
        <strain evidence="10 11">FDS-637</strain>
    </source>
</reference>
<evidence type="ECO:0000259" key="7">
    <source>
        <dbReference type="Pfam" id="PF00394"/>
    </source>
</evidence>